<proteinExistence type="predicted"/>
<evidence type="ECO:0000313" key="3">
    <source>
        <dbReference type="Proteomes" id="UP000005359"/>
    </source>
</evidence>
<dbReference type="AlphaFoldDB" id="B0G983"/>
<reference evidence="2 3" key="2">
    <citation type="submission" date="2007-10" db="EMBL/GenBank/DDBJ databases">
        <authorList>
            <person name="Fulton L."/>
            <person name="Clifton S."/>
            <person name="Fulton B."/>
            <person name="Xu J."/>
            <person name="Minx P."/>
            <person name="Pepin K.H."/>
            <person name="Johnson M."/>
            <person name="Thiruvilangam P."/>
            <person name="Bhonagiri V."/>
            <person name="Nash W.E."/>
            <person name="Wang C."/>
            <person name="Mardis E.R."/>
            <person name="Wilson R.K."/>
        </authorList>
    </citation>
    <scope>NUCLEOTIDE SEQUENCE [LARGE SCALE GENOMIC DNA]</scope>
    <source>
        <strain evidence="2 3">ATCC 27755</strain>
    </source>
</reference>
<comment type="caution">
    <text evidence="2">The sequence shown here is derived from an EMBL/GenBank/DDBJ whole genome shotgun (WGS) entry which is preliminary data.</text>
</comment>
<accession>B0G983</accession>
<protein>
    <recommendedName>
        <fullName evidence="1">Xylulose 5-phosphate/Fructose 6-phosphate phosphoketolase N-terminal domain-containing protein</fullName>
    </recommendedName>
</protein>
<dbReference type="Proteomes" id="UP000005359">
    <property type="component" value="Unassembled WGS sequence"/>
</dbReference>
<evidence type="ECO:0000313" key="2">
    <source>
        <dbReference type="EMBL" id="EDR46237.1"/>
    </source>
</evidence>
<evidence type="ECO:0000259" key="1">
    <source>
        <dbReference type="Pfam" id="PF09364"/>
    </source>
</evidence>
<dbReference type="GeneID" id="92865683"/>
<dbReference type="EMBL" id="AAXA02000015">
    <property type="protein sequence ID" value="EDR46237.1"/>
    <property type="molecule type" value="Genomic_DNA"/>
</dbReference>
<name>B0G983_9FIRM</name>
<feature type="domain" description="Xylulose 5-phosphate/Fructose 6-phosphate phosphoketolase N-terminal" evidence="1">
    <location>
        <begin position="13"/>
        <end position="45"/>
    </location>
</feature>
<dbReference type="RefSeq" id="WP_005335109.1">
    <property type="nucleotide sequence ID" value="NZ_AAXA02000015.1"/>
</dbReference>
<dbReference type="Pfam" id="PF09364">
    <property type="entry name" value="XFP_N"/>
    <property type="match status" value="1"/>
</dbReference>
<dbReference type="PaxDb" id="411461-DORFOR_02845"/>
<reference evidence="2 3" key="1">
    <citation type="submission" date="2007-10" db="EMBL/GenBank/DDBJ databases">
        <title>Draft genome sequence of Dorea formicigenerans(ATCC 27755).</title>
        <authorList>
            <person name="Sudarsanam P."/>
            <person name="Ley R."/>
            <person name="Guruge J."/>
            <person name="Turnbaugh P.J."/>
            <person name="Mahowald M."/>
            <person name="Liep D."/>
            <person name="Gordon J."/>
        </authorList>
    </citation>
    <scope>NUCLEOTIDE SEQUENCE [LARGE SCALE GENOMIC DNA]</scope>
    <source>
        <strain evidence="2 3">ATCC 27755</strain>
    </source>
</reference>
<sequence length="50" mass="5894">MDDNKMCLEKQPLSQEMLEKMNAYWRAANYLSAGQLNLLDNPFPKNYNQI</sequence>
<dbReference type="STRING" id="411461.DORFOR_02845"/>
<organism evidence="2 3">
    <name type="scientific">Dorea formicigenerans ATCC 27755</name>
    <dbReference type="NCBI Taxonomy" id="411461"/>
    <lineage>
        <taxon>Bacteria</taxon>
        <taxon>Bacillati</taxon>
        <taxon>Bacillota</taxon>
        <taxon>Clostridia</taxon>
        <taxon>Lachnospirales</taxon>
        <taxon>Lachnospiraceae</taxon>
        <taxon>Dorea</taxon>
    </lineage>
</organism>
<gene>
    <name evidence="2" type="ORF">DORFOR_02845</name>
</gene>
<dbReference type="Gene3D" id="3.40.50.970">
    <property type="match status" value="1"/>
</dbReference>
<dbReference type="InterPro" id="IPR018970">
    <property type="entry name" value="Xul5P/Fru6P_PKetolase_N"/>
</dbReference>
<dbReference type="eggNOG" id="COG3957">
    <property type="taxonomic scope" value="Bacteria"/>
</dbReference>